<name>A0A9W4R4Y0_9GAMM</name>
<dbReference type="GO" id="GO:0004175">
    <property type="term" value="F:endopeptidase activity"/>
    <property type="evidence" value="ECO:0007669"/>
    <property type="project" value="TreeGrafter"/>
</dbReference>
<keyword evidence="2" id="KW-0378">Hydrolase</keyword>
<keyword evidence="4" id="KW-0732">Signal</keyword>
<dbReference type="Pfam" id="PF17804">
    <property type="entry name" value="TSP_NTD"/>
    <property type="match status" value="1"/>
</dbReference>
<proteinExistence type="predicted"/>
<evidence type="ECO:0000313" key="6">
    <source>
        <dbReference type="EMBL" id="CAH9067394.1"/>
    </source>
</evidence>
<dbReference type="AlphaFoldDB" id="A0A9W4R4Y0"/>
<dbReference type="Gene3D" id="2.30.42.10">
    <property type="match status" value="1"/>
</dbReference>
<dbReference type="Proteomes" id="UP001152467">
    <property type="component" value="Unassembled WGS sequence"/>
</dbReference>
<evidence type="ECO:0000256" key="3">
    <source>
        <dbReference type="ARBA" id="ARBA00022825"/>
    </source>
</evidence>
<dbReference type="GO" id="GO:0007165">
    <property type="term" value="P:signal transduction"/>
    <property type="evidence" value="ECO:0007669"/>
    <property type="project" value="TreeGrafter"/>
</dbReference>
<dbReference type="Gene3D" id="3.30.750.44">
    <property type="match status" value="1"/>
</dbReference>
<dbReference type="PANTHER" id="PTHR32060">
    <property type="entry name" value="TAIL-SPECIFIC PROTEASE"/>
    <property type="match status" value="1"/>
</dbReference>
<dbReference type="GO" id="GO:0008236">
    <property type="term" value="F:serine-type peptidase activity"/>
    <property type="evidence" value="ECO:0007669"/>
    <property type="project" value="UniProtKB-KW"/>
</dbReference>
<accession>A0A9W4R4Y0</accession>
<evidence type="ECO:0000259" key="5">
    <source>
        <dbReference type="SMART" id="SM00245"/>
    </source>
</evidence>
<evidence type="ECO:0000256" key="4">
    <source>
        <dbReference type="SAM" id="SignalP"/>
    </source>
</evidence>
<gene>
    <name evidence="6" type="ORF">PSECIP111854_04095</name>
</gene>
<evidence type="ECO:0000256" key="2">
    <source>
        <dbReference type="ARBA" id="ARBA00022801"/>
    </source>
</evidence>
<dbReference type="CDD" id="cd07560">
    <property type="entry name" value="Peptidase_S41_CPP"/>
    <property type="match status" value="1"/>
</dbReference>
<dbReference type="PANTHER" id="PTHR32060:SF22">
    <property type="entry name" value="CARBOXYL-TERMINAL-PROCESSING PEPTIDASE 3, CHLOROPLASTIC"/>
    <property type="match status" value="1"/>
</dbReference>
<dbReference type="Gene3D" id="3.90.226.10">
    <property type="entry name" value="2-enoyl-CoA Hydratase, Chain A, domain 1"/>
    <property type="match status" value="1"/>
</dbReference>
<reference evidence="6" key="1">
    <citation type="submission" date="2022-07" db="EMBL/GenBank/DDBJ databases">
        <authorList>
            <person name="Criscuolo A."/>
        </authorList>
    </citation>
    <scope>NUCLEOTIDE SEQUENCE</scope>
    <source>
        <strain evidence="6">CIP111854</strain>
    </source>
</reference>
<sequence>MTLYKTLIAASTLLALTALIGCQSTNNKTTSTSQKKPNLMMQRDLISQECEEKPVITKKLKSTRLSSWKSQSSLYDRPFNNRHYNKISKRIFKMLESAHFNVTELNNQFSEVVFNQLIYSLDPDFRYLTETDIEELSIYKHSFDDMFKTADLTEAYDFITSVYKKIDSKLNHAESLLEKSSVSDGETKTFTKTSLTKRALNDSELNKFWVKKVTSDRSNLYSLGVDKENISKILKARYKSIRNSTDAYKYDVLMNAYSQSIDPHTSYISPISWHFQEPEVEKNKQFSVGIKIRKEKGKLAIQEIHSSLKSKGIHIKDEVVALVGESNQYIDLIEKSELEANKLLTGNIGTKINIKVLRRTPDDFEIKTIALERLDGLSATTTNSKHNIVSSFNSISKIGTISIPSFYNGLSEDVKQELIKLQSEGMKGLLIDLRNNGGGSFVESTKLASLFVGQGPITQILDGSRNVIVRKEKGSQVVFSGSITILVNYASAGGTEIFTGAMKDYGRALIIGQPTFGYGTLQQYRPLKRPYDSGSDELGNIKYTIAKFYRITGDSTQLKGVTPHIAIPADIHDVHREENNRNALPWDAIGCTTYRKFTFISKVIEEFSTQEIENFKLQTTLGERDVLKAAELLADKFTAKLNSRMFQRKGKS</sequence>
<dbReference type="Pfam" id="PF03572">
    <property type="entry name" value="Peptidase_S41"/>
    <property type="match status" value="1"/>
</dbReference>
<feature type="domain" description="Tail specific protease" evidence="5">
    <location>
        <begin position="349"/>
        <end position="568"/>
    </location>
</feature>
<dbReference type="PROSITE" id="PS51257">
    <property type="entry name" value="PROKAR_LIPOPROTEIN"/>
    <property type="match status" value="1"/>
</dbReference>
<dbReference type="SUPFAM" id="SSF52096">
    <property type="entry name" value="ClpP/crotonase"/>
    <property type="match status" value="1"/>
</dbReference>
<evidence type="ECO:0000313" key="7">
    <source>
        <dbReference type="Proteomes" id="UP001152467"/>
    </source>
</evidence>
<protein>
    <recommendedName>
        <fullName evidence="5">Tail specific protease domain-containing protein</fullName>
    </recommendedName>
</protein>
<keyword evidence="7" id="KW-1185">Reference proteome</keyword>
<dbReference type="InterPro" id="IPR004447">
    <property type="entry name" value="Peptidase_S41A"/>
</dbReference>
<keyword evidence="3" id="KW-0720">Serine protease</keyword>
<dbReference type="SMART" id="SM00245">
    <property type="entry name" value="TSPc"/>
    <property type="match status" value="1"/>
</dbReference>
<evidence type="ECO:0000256" key="1">
    <source>
        <dbReference type="ARBA" id="ARBA00022670"/>
    </source>
</evidence>
<dbReference type="InterPro" id="IPR036034">
    <property type="entry name" value="PDZ_sf"/>
</dbReference>
<dbReference type="InterPro" id="IPR029045">
    <property type="entry name" value="ClpP/crotonase-like_dom_sf"/>
</dbReference>
<feature type="chain" id="PRO_5040907854" description="Tail specific protease domain-containing protein" evidence="4">
    <location>
        <begin position="21"/>
        <end position="652"/>
    </location>
</feature>
<dbReference type="GO" id="GO:0006508">
    <property type="term" value="P:proteolysis"/>
    <property type="evidence" value="ECO:0007669"/>
    <property type="project" value="UniProtKB-KW"/>
</dbReference>
<dbReference type="GO" id="GO:0030288">
    <property type="term" value="C:outer membrane-bounded periplasmic space"/>
    <property type="evidence" value="ECO:0007669"/>
    <property type="project" value="TreeGrafter"/>
</dbReference>
<keyword evidence="1" id="KW-0645">Protease</keyword>
<feature type="signal peptide" evidence="4">
    <location>
        <begin position="1"/>
        <end position="20"/>
    </location>
</feature>
<comment type="caution">
    <text evidence="6">The sequence shown here is derived from an EMBL/GenBank/DDBJ whole genome shotgun (WGS) entry which is preliminary data.</text>
</comment>
<dbReference type="InterPro" id="IPR040573">
    <property type="entry name" value="TSP_N"/>
</dbReference>
<dbReference type="RefSeq" id="WP_261627198.1">
    <property type="nucleotide sequence ID" value="NZ_CAMAPC010000033.1"/>
</dbReference>
<organism evidence="6 7">
    <name type="scientific">Pseudoalteromonas holothuriae</name>
    <dbReference type="NCBI Taxonomy" id="2963714"/>
    <lineage>
        <taxon>Bacteria</taxon>
        <taxon>Pseudomonadati</taxon>
        <taxon>Pseudomonadota</taxon>
        <taxon>Gammaproteobacteria</taxon>
        <taxon>Alteromonadales</taxon>
        <taxon>Pseudoalteromonadaceae</taxon>
        <taxon>Pseudoalteromonas</taxon>
    </lineage>
</organism>
<dbReference type="EMBL" id="CAMAPC010000033">
    <property type="protein sequence ID" value="CAH9067394.1"/>
    <property type="molecule type" value="Genomic_DNA"/>
</dbReference>
<dbReference type="InterPro" id="IPR005151">
    <property type="entry name" value="Tail-specific_protease"/>
</dbReference>